<evidence type="ECO:0000313" key="1">
    <source>
        <dbReference type="EMBL" id="KAJ1098807.1"/>
    </source>
</evidence>
<gene>
    <name evidence="1" type="ORF">NDU88_003914</name>
</gene>
<protein>
    <submittedName>
        <fullName evidence="1">Uncharacterized protein</fullName>
    </submittedName>
</protein>
<keyword evidence="2" id="KW-1185">Reference proteome</keyword>
<dbReference type="EMBL" id="JANPWB010000014">
    <property type="protein sequence ID" value="KAJ1098807.1"/>
    <property type="molecule type" value="Genomic_DNA"/>
</dbReference>
<organism evidence="1 2">
    <name type="scientific">Pleurodeles waltl</name>
    <name type="common">Iberian ribbed newt</name>
    <dbReference type="NCBI Taxonomy" id="8319"/>
    <lineage>
        <taxon>Eukaryota</taxon>
        <taxon>Metazoa</taxon>
        <taxon>Chordata</taxon>
        <taxon>Craniata</taxon>
        <taxon>Vertebrata</taxon>
        <taxon>Euteleostomi</taxon>
        <taxon>Amphibia</taxon>
        <taxon>Batrachia</taxon>
        <taxon>Caudata</taxon>
        <taxon>Salamandroidea</taxon>
        <taxon>Salamandridae</taxon>
        <taxon>Pleurodelinae</taxon>
        <taxon>Pleurodeles</taxon>
    </lineage>
</organism>
<name>A0AAV7M8H6_PLEWA</name>
<evidence type="ECO:0000313" key="2">
    <source>
        <dbReference type="Proteomes" id="UP001066276"/>
    </source>
</evidence>
<dbReference type="AlphaFoldDB" id="A0AAV7M8H6"/>
<accession>A0AAV7M8H6</accession>
<dbReference type="Proteomes" id="UP001066276">
    <property type="component" value="Chromosome 10"/>
</dbReference>
<sequence>MEERWVWESRCSDRGEGLCWSGGYQAVFREPRRKECGDGAPLAEKWTADLCSERGPQRADRSLALPAAGWTLAQKAVRLGARSRDPSCGVEEGMKRDL</sequence>
<comment type="caution">
    <text evidence="1">The sequence shown here is derived from an EMBL/GenBank/DDBJ whole genome shotgun (WGS) entry which is preliminary data.</text>
</comment>
<reference evidence="1" key="1">
    <citation type="journal article" date="2022" name="bioRxiv">
        <title>Sequencing and chromosome-scale assembly of the giantPleurodeles waltlgenome.</title>
        <authorList>
            <person name="Brown T."/>
            <person name="Elewa A."/>
            <person name="Iarovenko S."/>
            <person name="Subramanian E."/>
            <person name="Araus A.J."/>
            <person name="Petzold A."/>
            <person name="Susuki M."/>
            <person name="Suzuki K.-i.T."/>
            <person name="Hayashi T."/>
            <person name="Toyoda A."/>
            <person name="Oliveira C."/>
            <person name="Osipova E."/>
            <person name="Leigh N.D."/>
            <person name="Simon A."/>
            <person name="Yun M.H."/>
        </authorList>
    </citation>
    <scope>NUCLEOTIDE SEQUENCE</scope>
    <source>
        <strain evidence="1">20211129_DDA</strain>
        <tissue evidence="1">Liver</tissue>
    </source>
</reference>
<proteinExistence type="predicted"/>